<dbReference type="PANTHER" id="PTHR40547:SF1">
    <property type="entry name" value="SLL0298 PROTEIN"/>
    <property type="match status" value="1"/>
</dbReference>
<comment type="caution">
    <text evidence="3">The sequence shown here is derived from an EMBL/GenBank/DDBJ whole genome shotgun (WGS) entry which is preliminary data.</text>
</comment>
<name>A0A316FQ88_9GAMM</name>
<protein>
    <recommendedName>
        <fullName evidence="2">DUF2062 domain-containing protein</fullName>
    </recommendedName>
</protein>
<keyword evidence="4" id="KW-1185">Reference proteome</keyword>
<dbReference type="AlphaFoldDB" id="A0A316FQ88"/>
<dbReference type="PANTHER" id="PTHR40547">
    <property type="entry name" value="SLL0298 PROTEIN"/>
    <property type="match status" value="1"/>
</dbReference>
<evidence type="ECO:0000259" key="2">
    <source>
        <dbReference type="Pfam" id="PF09835"/>
    </source>
</evidence>
<proteinExistence type="predicted"/>
<keyword evidence="1" id="KW-0812">Transmembrane</keyword>
<feature type="transmembrane region" description="Helical" evidence="1">
    <location>
        <begin position="42"/>
        <end position="63"/>
    </location>
</feature>
<dbReference type="InterPro" id="IPR018639">
    <property type="entry name" value="DUF2062"/>
</dbReference>
<evidence type="ECO:0000256" key="1">
    <source>
        <dbReference type="SAM" id="Phobius"/>
    </source>
</evidence>
<sequence length="175" mass="20078">MARKLIKKFLPDPASVKNNRFLKIFGKALHDPQLWHLTRYSVAHAFSLGLFCAFIPVPFQMVIAAGGAILFRANLLLSVALVWITNPITMPVIFGFAYYVGSLFFPRPKEEFAFELSWHWLETSLHEIWQPFLLGCLVCGLIAAIFGHAAIRIYWRIHVANLWKQRALDRSKSNH</sequence>
<gene>
    <name evidence="3" type="ORF">C8D97_106241</name>
</gene>
<dbReference type="OrthoDB" id="9786029at2"/>
<feature type="domain" description="DUF2062" evidence="2">
    <location>
        <begin position="23"/>
        <end position="163"/>
    </location>
</feature>
<dbReference type="EMBL" id="QGGU01000006">
    <property type="protein sequence ID" value="PWK50948.1"/>
    <property type="molecule type" value="Genomic_DNA"/>
</dbReference>
<dbReference type="Proteomes" id="UP000245790">
    <property type="component" value="Unassembled WGS sequence"/>
</dbReference>
<dbReference type="Pfam" id="PF09835">
    <property type="entry name" value="DUF2062"/>
    <property type="match status" value="1"/>
</dbReference>
<feature type="transmembrane region" description="Helical" evidence="1">
    <location>
        <begin position="128"/>
        <end position="155"/>
    </location>
</feature>
<feature type="transmembrane region" description="Helical" evidence="1">
    <location>
        <begin position="75"/>
        <end position="100"/>
    </location>
</feature>
<keyword evidence="1" id="KW-0472">Membrane</keyword>
<organism evidence="3 4">
    <name type="scientific">Pleionea mediterranea</name>
    <dbReference type="NCBI Taxonomy" id="523701"/>
    <lineage>
        <taxon>Bacteria</taxon>
        <taxon>Pseudomonadati</taxon>
        <taxon>Pseudomonadota</taxon>
        <taxon>Gammaproteobacteria</taxon>
        <taxon>Oceanospirillales</taxon>
        <taxon>Pleioneaceae</taxon>
        <taxon>Pleionea</taxon>
    </lineage>
</organism>
<evidence type="ECO:0000313" key="4">
    <source>
        <dbReference type="Proteomes" id="UP000245790"/>
    </source>
</evidence>
<reference evidence="3 4" key="1">
    <citation type="submission" date="2018-05" db="EMBL/GenBank/DDBJ databases">
        <title>Genomic Encyclopedia of Type Strains, Phase IV (KMG-IV): sequencing the most valuable type-strain genomes for metagenomic binning, comparative biology and taxonomic classification.</title>
        <authorList>
            <person name="Goeker M."/>
        </authorList>
    </citation>
    <scope>NUCLEOTIDE SEQUENCE [LARGE SCALE GENOMIC DNA]</scope>
    <source>
        <strain evidence="3 4">DSM 25350</strain>
    </source>
</reference>
<keyword evidence="1" id="KW-1133">Transmembrane helix</keyword>
<accession>A0A316FQ88</accession>
<evidence type="ECO:0000313" key="3">
    <source>
        <dbReference type="EMBL" id="PWK50948.1"/>
    </source>
</evidence>
<dbReference type="RefSeq" id="WP_109763602.1">
    <property type="nucleotide sequence ID" value="NZ_QGGU01000006.1"/>
</dbReference>